<keyword evidence="2" id="KW-1133">Transmembrane helix</keyword>
<accession>A0A9P4SJD6</accession>
<dbReference type="AlphaFoldDB" id="A0A9P4SJD6"/>
<sequence length="111" mass="12276">MSNMYSYSNMEGTRACLPSHLPTYPPASLHKYLFFLSFLFFSSSLLFSSLTSHLATRNISAQLKSIVRRLIRLQHGRYASSSLQPSDRACRSGKPQPSATRSTAATGSVMP</sequence>
<proteinExistence type="predicted"/>
<feature type="transmembrane region" description="Helical" evidence="2">
    <location>
        <begin position="32"/>
        <end position="55"/>
    </location>
</feature>
<keyword evidence="4" id="KW-1185">Reference proteome</keyword>
<evidence type="ECO:0000256" key="1">
    <source>
        <dbReference type="SAM" id="MobiDB-lite"/>
    </source>
</evidence>
<name>A0A9P4SJD6_9PEZI</name>
<organism evidence="3 4">
    <name type="scientific">Patellaria atrata CBS 101060</name>
    <dbReference type="NCBI Taxonomy" id="1346257"/>
    <lineage>
        <taxon>Eukaryota</taxon>
        <taxon>Fungi</taxon>
        <taxon>Dikarya</taxon>
        <taxon>Ascomycota</taxon>
        <taxon>Pezizomycotina</taxon>
        <taxon>Dothideomycetes</taxon>
        <taxon>Dothideomycetes incertae sedis</taxon>
        <taxon>Patellariales</taxon>
        <taxon>Patellariaceae</taxon>
        <taxon>Patellaria</taxon>
    </lineage>
</organism>
<keyword evidence="2" id="KW-0812">Transmembrane</keyword>
<dbReference type="Proteomes" id="UP000799429">
    <property type="component" value="Unassembled WGS sequence"/>
</dbReference>
<comment type="caution">
    <text evidence="3">The sequence shown here is derived from an EMBL/GenBank/DDBJ whole genome shotgun (WGS) entry which is preliminary data.</text>
</comment>
<evidence type="ECO:0000256" key="2">
    <source>
        <dbReference type="SAM" id="Phobius"/>
    </source>
</evidence>
<feature type="compositionally biased region" description="Polar residues" evidence="1">
    <location>
        <begin position="95"/>
        <end position="111"/>
    </location>
</feature>
<reference evidence="3" key="1">
    <citation type="journal article" date="2020" name="Stud. Mycol.">
        <title>101 Dothideomycetes genomes: a test case for predicting lifestyles and emergence of pathogens.</title>
        <authorList>
            <person name="Haridas S."/>
            <person name="Albert R."/>
            <person name="Binder M."/>
            <person name="Bloem J."/>
            <person name="Labutti K."/>
            <person name="Salamov A."/>
            <person name="Andreopoulos B."/>
            <person name="Baker S."/>
            <person name="Barry K."/>
            <person name="Bills G."/>
            <person name="Bluhm B."/>
            <person name="Cannon C."/>
            <person name="Castanera R."/>
            <person name="Culley D."/>
            <person name="Daum C."/>
            <person name="Ezra D."/>
            <person name="Gonzalez J."/>
            <person name="Henrissat B."/>
            <person name="Kuo A."/>
            <person name="Liang C."/>
            <person name="Lipzen A."/>
            <person name="Lutzoni F."/>
            <person name="Magnuson J."/>
            <person name="Mondo S."/>
            <person name="Nolan M."/>
            <person name="Ohm R."/>
            <person name="Pangilinan J."/>
            <person name="Park H.-J."/>
            <person name="Ramirez L."/>
            <person name="Alfaro M."/>
            <person name="Sun H."/>
            <person name="Tritt A."/>
            <person name="Yoshinaga Y."/>
            <person name="Zwiers L.-H."/>
            <person name="Turgeon B."/>
            <person name="Goodwin S."/>
            <person name="Spatafora J."/>
            <person name="Crous P."/>
            <person name="Grigoriev I."/>
        </authorList>
    </citation>
    <scope>NUCLEOTIDE SEQUENCE</scope>
    <source>
        <strain evidence="3">CBS 101060</strain>
    </source>
</reference>
<protein>
    <submittedName>
        <fullName evidence="3">Uncharacterized protein</fullName>
    </submittedName>
</protein>
<gene>
    <name evidence="3" type="ORF">M501DRAFT_38113</name>
</gene>
<feature type="region of interest" description="Disordered" evidence="1">
    <location>
        <begin position="79"/>
        <end position="111"/>
    </location>
</feature>
<keyword evidence="2" id="KW-0472">Membrane</keyword>
<evidence type="ECO:0000313" key="3">
    <source>
        <dbReference type="EMBL" id="KAF2842900.1"/>
    </source>
</evidence>
<dbReference type="EMBL" id="MU006089">
    <property type="protein sequence ID" value="KAF2842900.1"/>
    <property type="molecule type" value="Genomic_DNA"/>
</dbReference>
<evidence type="ECO:0000313" key="4">
    <source>
        <dbReference type="Proteomes" id="UP000799429"/>
    </source>
</evidence>